<organism evidence="3 4">
    <name type="scientific">Metabacillus rhizolycopersici</name>
    <dbReference type="NCBI Taxonomy" id="2875709"/>
    <lineage>
        <taxon>Bacteria</taxon>
        <taxon>Bacillati</taxon>
        <taxon>Bacillota</taxon>
        <taxon>Bacilli</taxon>
        <taxon>Bacillales</taxon>
        <taxon>Bacillaceae</taxon>
        <taxon>Metabacillus</taxon>
    </lineage>
</organism>
<evidence type="ECO:0000313" key="3">
    <source>
        <dbReference type="EMBL" id="MBZ5752262.1"/>
    </source>
</evidence>
<evidence type="ECO:0000313" key="4">
    <source>
        <dbReference type="Proteomes" id="UP001165287"/>
    </source>
</evidence>
<evidence type="ECO:0000259" key="2">
    <source>
        <dbReference type="Pfam" id="PF01521"/>
    </source>
</evidence>
<dbReference type="PIRSF" id="PIRSF034852">
    <property type="entry name" value="UCP034852"/>
    <property type="match status" value="1"/>
</dbReference>
<dbReference type="InterPro" id="IPR035903">
    <property type="entry name" value="HesB-like_dom_sf"/>
</dbReference>
<dbReference type="Pfam" id="PF01521">
    <property type="entry name" value="Fe-S_biosyn"/>
    <property type="match status" value="1"/>
</dbReference>
<dbReference type="SUPFAM" id="SSF89360">
    <property type="entry name" value="HesB-like domain"/>
    <property type="match status" value="1"/>
</dbReference>
<dbReference type="InterPro" id="IPR008326">
    <property type="entry name" value="PdhI-like"/>
</dbReference>
<dbReference type="EMBL" id="JAIQUM010000050">
    <property type="protein sequence ID" value="MBZ5752262.1"/>
    <property type="molecule type" value="Genomic_DNA"/>
</dbReference>
<gene>
    <name evidence="3" type="ORF">K9V48_18890</name>
</gene>
<dbReference type="InterPro" id="IPR000361">
    <property type="entry name" value="ATAP_core_dom"/>
</dbReference>
<dbReference type="Proteomes" id="UP001165287">
    <property type="component" value="Unassembled WGS sequence"/>
</dbReference>
<reference evidence="3" key="1">
    <citation type="submission" date="2024-05" db="EMBL/GenBank/DDBJ databases">
        <title>Metabacillus sp. nov., isolated from the rhizosphere soil of tomato plants.</title>
        <authorList>
            <person name="Ma R."/>
        </authorList>
    </citation>
    <scope>NUCLEOTIDE SEQUENCE</scope>
    <source>
        <strain evidence="3">DBTR6</strain>
    </source>
</reference>
<keyword evidence="4" id="KW-1185">Reference proteome</keyword>
<comment type="similarity">
    <text evidence="1">Belongs to the HesB/IscA family.</text>
</comment>
<evidence type="ECO:0000256" key="1">
    <source>
        <dbReference type="ARBA" id="ARBA00006718"/>
    </source>
</evidence>
<protein>
    <submittedName>
        <fullName evidence="3">HesB/YadR/YfhF family protein</fullName>
    </submittedName>
</protein>
<sequence length="96" mass="11017">MEIIVDDKAANWYINELQLEKGDTIQFFVRYGGCSNIQKGFSLGVAKQQPEDIGSSAESNGITFFVENRDLWYFEDNNLTVELDEDGDEPIFHYVK</sequence>
<accession>A0ABS7UW42</accession>
<proteinExistence type="inferred from homology"/>
<comment type="caution">
    <text evidence="3">The sequence shown here is derived from an EMBL/GenBank/DDBJ whole genome shotgun (WGS) entry which is preliminary data.</text>
</comment>
<feature type="domain" description="Core" evidence="2">
    <location>
        <begin position="1"/>
        <end position="83"/>
    </location>
</feature>
<dbReference type="RefSeq" id="WP_224140723.1">
    <property type="nucleotide sequence ID" value="NZ_JAIQUM010000050.1"/>
</dbReference>
<name>A0ABS7UW42_9BACI</name>